<gene>
    <name evidence="2" type="ORF">CEXT_631921</name>
</gene>
<dbReference type="Proteomes" id="UP001054945">
    <property type="component" value="Unassembled WGS sequence"/>
</dbReference>
<keyword evidence="3" id="KW-1185">Reference proteome</keyword>
<proteinExistence type="predicted"/>
<organism evidence="2 3">
    <name type="scientific">Caerostris extrusa</name>
    <name type="common">Bark spider</name>
    <name type="synonym">Caerostris bankana</name>
    <dbReference type="NCBI Taxonomy" id="172846"/>
    <lineage>
        <taxon>Eukaryota</taxon>
        <taxon>Metazoa</taxon>
        <taxon>Ecdysozoa</taxon>
        <taxon>Arthropoda</taxon>
        <taxon>Chelicerata</taxon>
        <taxon>Arachnida</taxon>
        <taxon>Araneae</taxon>
        <taxon>Araneomorphae</taxon>
        <taxon>Entelegynae</taxon>
        <taxon>Araneoidea</taxon>
        <taxon>Araneidae</taxon>
        <taxon>Caerostris</taxon>
    </lineage>
</organism>
<feature type="region of interest" description="Disordered" evidence="1">
    <location>
        <begin position="47"/>
        <end position="69"/>
    </location>
</feature>
<reference evidence="2 3" key="1">
    <citation type="submission" date="2021-06" db="EMBL/GenBank/DDBJ databases">
        <title>Caerostris extrusa draft genome.</title>
        <authorList>
            <person name="Kono N."/>
            <person name="Arakawa K."/>
        </authorList>
    </citation>
    <scope>NUCLEOTIDE SEQUENCE [LARGE SCALE GENOMIC DNA]</scope>
</reference>
<dbReference type="AlphaFoldDB" id="A0AAV4T7M1"/>
<comment type="caution">
    <text evidence="2">The sequence shown here is derived from an EMBL/GenBank/DDBJ whole genome shotgun (WGS) entry which is preliminary data.</text>
</comment>
<name>A0AAV4T7M1_CAEEX</name>
<sequence length="123" mass="13897">MDVTCVHTGSNILPKHMTSTWKRDITKTIATEWEQIVTVMFSEADFSPSEVTNQNVEEKEKNDDDDTRYPTTVQFQISAPHSGPTSNLFSTTEFHEIPSTNQPVISCSTFKLTPVCQKKKKIS</sequence>
<evidence type="ECO:0000256" key="1">
    <source>
        <dbReference type="SAM" id="MobiDB-lite"/>
    </source>
</evidence>
<evidence type="ECO:0000313" key="3">
    <source>
        <dbReference type="Proteomes" id="UP001054945"/>
    </source>
</evidence>
<accession>A0AAV4T7M1</accession>
<dbReference type="EMBL" id="BPLR01010715">
    <property type="protein sequence ID" value="GIY41422.1"/>
    <property type="molecule type" value="Genomic_DNA"/>
</dbReference>
<protein>
    <submittedName>
        <fullName evidence="2">Uncharacterized protein</fullName>
    </submittedName>
</protein>
<evidence type="ECO:0000313" key="2">
    <source>
        <dbReference type="EMBL" id="GIY41422.1"/>
    </source>
</evidence>